<keyword evidence="2" id="KW-1185">Reference proteome</keyword>
<evidence type="ECO:0000313" key="1">
    <source>
        <dbReference type="EMBL" id="KAK7338953.1"/>
    </source>
</evidence>
<name>A0AAN9LRK7_CANGL</name>
<protein>
    <submittedName>
        <fullName evidence="1">Uncharacterized protein</fullName>
    </submittedName>
</protein>
<sequence length="105" mass="12173">MRLKHTSRRVWNAATRLSSENWEHFLLSKGPESCVFKFAFDCNIIMVTYKLLCCYDNDDMLILANDEYGAILVSDSALLPERFSISVIEFCWWEKNPGYSLLLAP</sequence>
<organism evidence="1 2">
    <name type="scientific">Canavalia gladiata</name>
    <name type="common">Sword bean</name>
    <name type="synonym">Dolichos gladiatus</name>
    <dbReference type="NCBI Taxonomy" id="3824"/>
    <lineage>
        <taxon>Eukaryota</taxon>
        <taxon>Viridiplantae</taxon>
        <taxon>Streptophyta</taxon>
        <taxon>Embryophyta</taxon>
        <taxon>Tracheophyta</taxon>
        <taxon>Spermatophyta</taxon>
        <taxon>Magnoliopsida</taxon>
        <taxon>eudicotyledons</taxon>
        <taxon>Gunneridae</taxon>
        <taxon>Pentapetalae</taxon>
        <taxon>rosids</taxon>
        <taxon>fabids</taxon>
        <taxon>Fabales</taxon>
        <taxon>Fabaceae</taxon>
        <taxon>Papilionoideae</taxon>
        <taxon>50 kb inversion clade</taxon>
        <taxon>NPAAA clade</taxon>
        <taxon>indigoferoid/millettioid clade</taxon>
        <taxon>Phaseoleae</taxon>
        <taxon>Canavalia</taxon>
    </lineage>
</organism>
<comment type="caution">
    <text evidence="1">The sequence shown here is derived from an EMBL/GenBank/DDBJ whole genome shotgun (WGS) entry which is preliminary data.</text>
</comment>
<dbReference type="Proteomes" id="UP001367508">
    <property type="component" value="Unassembled WGS sequence"/>
</dbReference>
<proteinExistence type="predicted"/>
<reference evidence="1 2" key="1">
    <citation type="submission" date="2024-01" db="EMBL/GenBank/DDBJ databases">
        <title>The genomes of 5 underutilized Papilionoideae crops provide insights into root nodulation and disease resistanc.</title>
        <authorList>
            <person name="Jiang F."/>
        </authorList>
    </citation>
    <scope>NUCLEOTIDE SEQUENCE [LARGE SCALE GENOMIC DNA]</scope>
    <source>
        <strain evidence="1">LVBAO_FW01</strain>
        <tissue evidence="1">Leaves</tissue>
    </source>
</reference>
<dbReference type="EMBL" id="JAYMYQ010000004">
    <property type="protein sequence ID" value="KAK7338953.1"/>
    <property type="molecule type" value="Genomic_DNA"/>
</dbReference>
<dbReference type="AlphaFoldDB" id="A0AAN9LRK7"/>
<gene>
    <name evidence="1" type="ORF">VNO77_19587</name>
</gene>
<accession>A0AAN9LRK7</accession>
<evidence type="ECO:0000313" key="2">
    <source>
        <dbReference type="Proteomes" id="UP001367508"/>
    </source>
</evidence>